<dbReference type="EMBL" id="CP036434">
    <property type="protein sequence ID" value="QDV07617.1"/>
    <property type="molecule type" value="Genomic_DNA"/>
</dbReference>
<evidence type="ECO:0000313" key="2">
    <source>
        <dbReference type="EMBL" id="QDV07617.1"/>
    </source>
</evidence>
<sequence>MSLAAVILAGGASSRLGEPKALATIGGATVLARMLAAIAEGLTPSKVPALVVTGAHHGPISAFLSTYGEEVAVVENRDWASGRTSSVQAAAREREGLDLLLWPADVPLVSPRVLRAIEERWQALQCPATGWLAPLVEAAGRRGEGTPPSRYGHPIVIGRELVARVSALSPTEPLRSLRPAADPLAGVRVDEPAVLDDLDTPEDLARLRARWTRFQE</sequence>
<dbReference type="Pfam" id="PF12804">
    <property type="entry name" value="NTP_transf_3"/>
    <property type="match status" value="1"/>
</dbReference>
<accession>A0A518EU47</accession>
<organism evidence="2 3">
    <name type="scientific">Saltatorellus ferox</name>
    <dbReference type="NCBI Taxonomy" id="2528018"/>
    <lineage>
        <taxon>Bacteria</taxon>
        <taxon>Pseudomonadati</taxon>
        <taxon>Planctomycetota</taxon>
        <taxon>Planctomycetia</taxon>
        <taxon>Planctomycetia incertae sedis</taxon>
        <taxon>Saltatorellus</taxon>
    </lineage>
</organism>
<dbReference type="PANTHER" id="PTHR43777:SF1">
    <property type="entry name" value="MOLYBDENUM COFACTOR CYTIDYLYLTRANSFERASE"/>
    <property type="match status" value="1"/>
</dbReference>
<evidence type="ECO:0000259" key="1">
    <source>
        <dbReference type="Pfam" id="PF12804"/>
    </source>
</evidence>
<gene>
    <name evidence="2" type="ORF">Poly30_31450</name>
</gene>
<dbReference type="GO" id="GO:0016779">
    <property type="term" value="F:nucleotidyltransferase activity"/>
    <property type="evidence" value="ECO:0007669"/>
    <property type="project" value="UniProtKB-ARBA"/>
</dbReference>
<protein>
    <submittedName>
        <fullName evidence="2">Molybdopterin-guanine dinucleotide biosynthesis protein MobA</fullName>
    </submittedName>
</protein>
<reference evidence="2 3" key="1">
    <citation type="submission" date="2019-02" db="EMBL/GenBank/DDBJ databases">
        <title>Deep-cultivation of Planctomycetes and their phenomic and genomic characterization uncovers novel biology.</title>
        <authorList>
            <person name="Wiegand S."/>
            <person name="Jogler M."/>
            <person name="Boedeker C."/>
            <person name="Pinto D."/>
            <person name="Vollmers J."/>
            <person name="Rivas-Marin E."/>
            <person name="Kohn T."/>
            <person name="Peeters S.H."/>
            <person name="Heuer A."/>
            <person name="Rast P."/>
            <person name="Oberbeckmann S."/>
            <person name="Bunk B."/>
            <person name="Jeske O."/>
            <person name="Meyerdierks A."/>
            <person name="Storesund J.E."/>
            <person name="Kallscheuer N."/>
            <person name="Luecker S."/>
            <person name="Lage O.M."/>
            <person name="Pohl T."/>
            <person name="Merkel B.J."/>
            <person name="Hornburger P."/>
            <person name="Mueller R.-W."/>
            <person name="Bruemmer F."/>
            <person name="Labrenz M."/>
            <person name="Spormann A.M."/>
            <person name="Op den Camp H."/>
            <person name="Overmann J."/>
            <person name="Amann R."/>
            <person name="Jetten M.S.M."/>
            <person name="Mascher T."/>
            <person name="Medema M.H."/>
            <person name="Devos D.P."/>
            <person name="Kaster A.-K."/>
            <person name="Ovreas L."/>
            <person name="Rohde M."/>
            <person name="Galperin M.Y."/>
            <person name="Jogler C."/>
        </authorList>
    </citation>
    <scope>NUCLEOTIDE SEQUENCE [LARGE SCALE GENOMIC DNA]</scope>
    <source>
        <strain evidence="2 3">Poly30</strain>
    </source>
</reference>
<keyword evidence="3" id="KW-1185">Reference proteome</keyword>
<evidence type="ECO:0000313" key="3">
    <source>
        <dbReference type="Proteomes" id="UP000320390"/>
    </source>
</evidence>
<feature type="domain" description="MobA-like NTP transferase" evidence="1">
    <location>
        <begin position="5"/>
        <end position="178"/>
    </location>
</feature>
<name>A0A518EU47_9BACT</name>
<dbReference type="RefSeq" id="WP_419190223.1">
    <property type="nucleotide sequence ID" value="NZ_CP036434.1"/>
</dbReference>
<dbReference type="Proteomes" id="UP000320390">
    <property type="component" value="Chromosome"/>
</dbReference>
<dbReference type="InterPro" id="IPR029044">
    <property type="entry name" value="Nucleotide-diphossugar_trans"/>
</dbReference>
<dbReference type="SUPFAM" id="SSF53448">
    <property type="entry name" value="Nucleotide-diphospho-sugar transferases"/>
    <property type="match status" value="1"/>
</dbReference>
<dbReference type="AlphaFoldDB" id="A0A518EU47"/>
<dbReference type="PANTHER" id="PTHR43777">
    <property type="entry name" value="MOLYBDENUM COFACTOR CYTIDYLYLTRANSFERASE"/>
    <property type="match status" value="1"/>
</dbReference>
<dbReference type="Gene3D" id="3.90.550.10">
    <property type="entry name" value="Spore Coat Polysaccharide Biosynthesis Protein SpsA, Chain A"/>
    <property type="match status" value="1"/>
</dbReference>
<proteinExistence type="predicted"/>
<dbReference type="InterPro" id="IPR025877">
    <property type="entry name" value="MobA-like_NTP_Trfase"/>
</dbReference>